<dbReference type="Proteomes" id="UP000606721">
    <property type="component" value="Unassembled WGS sequence"/>
</dbReference>
<protein>
    <recommendedName>
        <fullName evidence="3">Orc1-like AAA ATPase domain-containing protein</fullName>
    </recommendedName>
</protein>
<dbReference type="InterPro" id="IPR027417">
    <property type="entry name" value="P-loop_NTPase"/>
</dbReference>
<sequence>MSTTDKYALFDKARKESANPFRLKSVISANEVWGDVITDLPELNQHIDERIFDAISEVRKKYSSKIGVAIKGDRGTGKSHIIHRVWKKITQEGDSVFAYIGPCANPKRINSHVRLYLADSFTYQDSQGITQWQKLAAAAINTLKGTEFEDKYRSYIEKCHSPNELRKYIVASQNKTTLLGFFDELVEAILENQTGIDVNFLKALLFLLLKNVKIAQISLAWIKGEDNSEIKTIGLPEFSLDIQEDKSIWMIQQICKLAEVASLPVVICFDQLDSAGTDNDSGDSPAQSIAKCIDQIYFQCSNVILICCVISDTWREIEQMGSGIPDRVGQRAVRAKPPTTEQTIELVKLRLDWFYKNNSLNSQDYPHLYPFEESKIRHIASESAGARSLMIWCADEFEKVIIQPPGTKGNDPVDPQPPPDKKKQFLETYQELVKRIRIPMKDDDQLAAIILSAMTMIPNGGTADVVIQEVKKISDATHDLHFIISGYDCLHKCQIKIGVRICETTNGKTFNAVMTRLVNYDKYGLTRGCLIRSTDVPRSWKIGYALKEKLEQEQGGEVVVLKKNDIKPLVAIQKIYEQAEDYGFTKEEVTQFVKDLSLAADNLLICEILSAPV</sequence>
<reference evidence="1 2" key="1">
    <citation type="journal article" date="2020" name="ISME J.">
        <title>Comparative genomics reveals insights into cyanobacterial evolution and habitat adaptation.</title>
        <authorList>
            <person name="Chen M.Y."/>
            <person name="Teng W.K."/>
            <person name="Zhao L."/>
            <person name="Hu C.X."/>
            <person name="Zhou Y.K."/>
            <person name="Han B.P."/>
            <person name="Song L.R."/>
            <person name="Shu W.S."/>
        </authorList>
    </citation>
    <scope>NUCLEOTIDE SEQUENCE [LARGE SCALE GENOMIC DNA]</scope>
    <source>
        <strain evidence="1 2">FACHB-1040</strain>
    </source>
</reference>
<dbReference type="SUPFAM" id="SSF52540">
    <property type="entry name" value="P-loop containing nucleoside triphosphate hydrolases"/>
    <property type="match status" value="1"/>
</dbReference>
<accession>A0ABR8BY36</accession>
<organism evidence="1 2">
    <name type="scientific">Aphanizomenon flos-aquae FACHB-1040</name>
    <dbReference type="NCBI Taxonomy" id="2692887"/>
    <lineage>
        <taxon>Bacteria</taxon>
        <taxon>Bacillati</taxon>
        <taxon>Cyanobacteriota</taxon>
        <taxon>Cyanophyceae</taxon>
        <taxon>Nostocales</taxon>
        <taxon>Aphanizomenonaceae</taxon>
        <taxon>Aphanizomenon</taxon>
    </lineage>
</organism>
<comment type="caution">
    <text evidence="1">The sequence shown here is derived from an EMBL/GenBank/DDBJ whole genome shotgun (WGS) entry which is preliminary data.</text>
</comment>
<gene>
    <name evidence="1" type="ORF">H6F99_16120</name>
</gene>
<name>A0ABR8BY36_APHFL</name>
<dbReference type="RefSeq" id="WP_190383576.1">
    <property type="nucleotide sequence ID" value="NZ_JACJQT010000043.1"/>
</dbReference>
<keyword evidence="2" id="KW-1185">Reference proteome</keyword>
<evidence type="ECO:0000313" key="2">
    <source>
        <dbReference type="Proteomes" id="UP000606721"/>
    </source>
</evidence>
<evidence type="ECO:0000313" key="1">
    <source>
        <dbReference type="EMBL" id="MBD2279764.1"/>
    </source>
</evidence>
<evidence type="ECO:0008006" key="3">
    <source>
        <dbReference type="Google" id="ProtNLM"/>
    </source>
</evidence>
<proteinExistence type="predicted"/>
<dbReference type="EMBL" id="JACJQT010000043">
    <property type="protein sequence ID" value="MBD2279764.1"/>
    <property type="molecule type" value="Genomic_DNA"/>
</dbReference>